<protein>
    <submittedName>
        <fullName evidence="1">Uncharacterized protein</fullName>
    </submittedName>
</protein>
<dbReference type="KEGG" id="aarg:Aargi30884_27690"/>
<organism evidence="1 2">
    <name type="scientific">Amedibacterium intestinale</name>
    <dbReference type="NCBI Taxonomy" id="2583452"/>
    <lineage>
        <taxon>Bacteria</taxon>
        <taxon>Bacillati</taxon>
        <taxon>Bacillota</taxon>
        <taxon>Erysipelotrichia</taxon>
        <taxon>Erysipelotrichales</taxon>
        <taxon>Erysipelotrichaceae</taxon>
        <taxon>Amedibacterium</taxon>
    </lineage>
</organism>
<dbReference type="Proteomes" id="UP000464754">
    <property type="component" value="Chromosome"/>
</dbReference>
<sequence>MKVMLILNNGEWEELNKVCEIDGLNYENKINDIPTMKKEIEIYCDSWNEKRVLPKSLIKEIKITEL</sequence>
<evidence type="ECO:0000313" key="2">
    <source>
        <dbReference type="Proteomes" id="UP000464754"/>
    </source>
</evidence>
<gene>
    <name evidence="1" type="ORF">Aargi30884_27690</name>
</gene>
<dbReference type="RefSeq" id="WP_163052527.1">
    <property type="nucleotide sequence ID" value="NZ_AP019695.1"/>
</dbReference>
<keyword evidence="2" id="KW-1185">Reference proteome</keyword>
<proteinExistence type="predicted"/>
<dbReference type="EMBL" id="AP019695">
    <property type="protein sequence ID" value="BBK23866.1"/>
    <property type="molecule type" value="Genomic_DNA"/>
</dbReference>
<evidence type="ECO:0000313" key="1">
    <source>
        <dbReference type="EMBL" id="BBK23866.1"/>
    </source>
</evidence>
<accession>A0A6N4TKU8</accession>
<dbReference type="AlphaFoldDB" id="A0A6N4TKU8"/>
<name>A0A6N4TKU8_9FIRM</name>
<reference evidence="2" key="1">
    <citation type="submission" date="2019-05" db="EMBL/GenBank/DDBJ databases">
        <title>Complete genome sequencing of Absiella argi strain JCM 30884.</title>
        <authorList>
            <person name="Sakamoto M."/>
            <person name="Murakami T."/>
            <person name="Mori H."/>
        </authorList>
    </citation>
    <scope>NUCLEOTIDE SEQUENCE [LARGE SCALE GENOMIC DNA]</scope>
    <source>
        <strain evidence="2">JCM 30884</strain>
    </source>
</reference>